<protein>
    <submittedName>
        <fullName evidence="5">Transcriptional regulator</fullName>
    </submittedName>
</protein>
<keyword evidence="3" id="KW-0804">Transcription</keyword>
<dbReference type="OrthoDB" id="9791143at2"/>
<dbReference type="SUPFAM" id="SSF46785">
    <property type="entry name" value="Winged helix' DNA-binding domain"/>
    <property type="match status" value="1"/>
</dbReference>
<dbReference type="InterPro" id="IPR036388">
    <property type="entry name" value="WH-like_DNA-bd_sf"/>
</dbReference>
<reference evidence="5 6" key="1">
    <citation type="submission" date="2018-09" db="EMBL/GenBank/DDBJ databases">
        <title>Cohnella cavernae sp. nov., isolated from a karst cave.</title>
        <authorList>
            <person name="Zhu H."/>
        </authorList>
    </citation>
    <scope>NUCLEOTIDE SEQUENCE [LARGE SCALE GENOMIC DNA]</scope>
    <source>
        <strain evidence="5 6">K2E09-144</strain>
    </source>
</reference>
<evidence type="ECO:0000256" key="1">
    <source>
        <dbReference type="ARBA" id="ARBA00023015"/>
    </source>
</evidence>
<evidence type="ECO:0000313" key="6">
    <source>
        <dbReference type="Proteomes" id="UP000266340"/>
    </source>
</evidence>
<accession>A0A398CQ51</accession>
<dbReference type="AlphaFoldDB" id="A0A398CQ51"/>
<proteinExistence type="predicted"/>
<organism evidence="5 6">
    <name type="scientific">Cohnella faecalis</name>
    <dbReference type="NCBI Taxonomy" id="2315694"/>
    <lineage>
        <taxon>Bacteria</taxon>
        <taxon>Bacillati</taxon>
        <taxon>Bacillota</taxon>
        <taxon>Bacilli</taxon>
        <taxon>Bacillales</taxon>
        <taxon>Paenibacillaceae</taxon>
        <taxon>Cohnella</taxon>
    </lineage>
</organism>
<evidence type="ECO:0000256" key="3">
    <source>
        <dbReference type="ARBA" id="ARBA00023163"/>
    </source>
</evidence>
<name>A0A398CQ51_9BACL</name>
<feature type="domain" description="HTH hxlR-type" evidence="4">
    <location>
        <begin position="11"/>
        <end position="109"/>
    </location>
</feature>
<dbReference type="GO" id="GO:0003677">
    <property type="term" value="F:DNA binding"/>
    <property type="evidence" value="ECO:0007669"/>
    <property type="project" value="UniProtKB-KW"/>
</dbReference>
<dbReference type="PANTHER" id="PTHR33204">
    <property type="entry name" value="TRANSCRIPTIONAL REGULATOR, MARR FAMILY"/>
    <property type="match status" value="1"/>
</dbReference>
<comment type="caution">
    <text evidence="5">The sequence shown here is derived from an EMBL/GenBank/DDBJ whole genome shotgun (WGS) entry which is preliminary data.</text>
</comment>
<keyword evidence="1" id="KW-0805">Transcription regulation</keyword>
<evidence type="ECO:0000259" key="4">
    <source>
        <dbReference type="PROSITE" id="PS51118"/>
    </source>
</evidence>
<dbReference type="InterPro" id="IPR002577">
    <property type="entry name" value="HTH_HxlR"/>
</dbReference>
<evidence type="ECO:0000256" key="2">
    <source>
        <dbReference type="ARBA" id="ARBA00023125"/>
    </source>
</evidence>
<dbReference type="Proteomes" id="UP000266340">
    <property type="component" value="Unassembled WGS sequence"/>
</dbReference>
<dbReference type="RefSeq" id="WP_119151368.1">
    <property type="nucleotide sequence ID" value="NZ_JBHSOV010000041.1"/>
</dbReference>
<dbReference type="PANTHER" id="PTHR33204:SF29">
    <property type="entry name" value="TRANSCRIPTIONAL REGULATOR"/>
    <property type="match status" value="1"/>
</dbReference>
<keyword evidence="2" id="KW-0238">DNA-binding</keyword>
<dbReference type="PROSITE" id="PS51118">
    <property type="entry name" value="HTH_HXLR"/>
    <property type="match status" value="1"/>
</dbReference>
<dbReference type="Pfam" id="PF01638">
    <property type="entry name" value="HxlR"/>
    <property type="match status" value="1"/>
</dbReference>
<keyword evidence="6" id="KW-1185">Reference proteome</keyword>
<dbReference type="InterPro" id="IPR036390">
    <property type="entry name" value="WH_DNA-bd_sf"/>
</dbReference>
<sequence length="121" mass="14260">MKKRSNDRSQCPIRLTESLIGGRWKTIILWLLSKRSMRFNELRRELSGITQKVLTEQLRELEEDRLIHRKVYEIVPAKVEYSLSGQGERLIPIVVMMCSWGEEYLSQELAREKLPQENSQG</sequence>
<dbReference type="EMBL" id="QXJM01000040">
    <property type="protein sequence ID" value="RIE01104.1"/>
    <property type="molecule type" value="Genomic_DNA"/>
</dbReference>
<gene>
    <name evidence="5" type="ORF">D3H35_22055</name>
</gene>
<dbReference type="Gene3D" id="1.10.10.10">
    <property type="entry name" value="Winged helix-like DNA-binding domain superfamily/Winged helix DNA-binding domain"/>
    <property type="match status" value="1"/>
</dbReference>
<evidence type="ECO:0000313" key="5">
    <source>
        <dbReference type="EMBL" id="RIE01104.1"/>
    </source>
</evidence>